<dbReference type="AlphaFoldDB" id="A0A699ZPM4"/>
<evidence type="ECO:0000313" key="2">
    <source>
        <dbReference type="EMBL" id="GFH23885.1"/>
    </source>
</evidence>
<accession>A0A699ZPM4</accession>
<proteinExistence type="predicted"/>
<dbReference type="EMBL" id="BLLF01002387">
    <property type="protein sequence ID" value="GFH23885.1"/>
    <property type="molecule type" value="Genomic_DNA"/>
</dbReference>
<comment type="caution">
    <text evidence="2">The sequence shown here is derived from an EMBL/GenBank/DDBJ whole genome shotgun (WGS) entry which is preliminary data.</text>
</comment>
<evidence type="ECO:0000256" key="1">
    <source>
        <dbReference type="SAM" id="MobiDB-lite"/>
    </source>
</evidence>
<evidence type="ECO:0000313" key="3">
    <source>
        <dbReference type="Proteomes" id="UP000485058"/>
    </source>
</evidence>
<gene>
    <name evidence="2" type="ORF">HaLaN_21577</name>
</gene>
<dbReference type="Proteomes" id="UP000485058">
    <property type="component" value="Unassembled WGS sequence"/>
</dbReference>
<reference evidence="2 3" key="1">
    <citation type="submission" date="2020-02" db="EMBL/GenBank/DDBJ databases">
        <title>Draft genome sequence of Haematococcus lacustris strain NIES-144.</title>
        <authorList>
            <person name="Morimoto D."/>
            <person name="Nakagawa S."/>
            <person name="Yoshida T."/>
            <person name="Sawayama S."/>
        </authorList>
    </citation>
    <scope>NUCLEOTIDE SEQUENCE [LARGE SCALE GENOMIC DNA]</scope>
    <source>
        <strain evidence="2 3">NIES-144</strain>
    </source>
</reference>
<keyword evidence="3" id="KW-1185">Reference proteome</keyword>
<sequence length="105" mass="11002">MAAWLLLRAACDGSRASAAQAIGGAYRAILFSHGRLLKWHRTLKSIFCGSVAVRAGGAVVSQPLKKSHHQAPSPPGSWQATQPWSTGWHSAAGERQPTPAGPPAP</sequence>
<feature type="compositionally biased region" description="Polar residues" evidence="1">
    <location>
        <begin position="76"/>
        <end position="88"/>
    </location>
</feature>
<protein>
    <submittedName>
        <fullName evidence="2">Uncharacterized protein</fullName>
    </submittedName>
</protein>
<organism evidence="2 3">
    <name type="scientific">Haematococcus lacustris</name>
    <name type="common">Green alga</name>
    <name type="synonym">Haematococcus pluvialis</name>
    <dbReference type="NCBI Taxonomy" id="44745"/>
    <lineage>
        <taxon>Eukaryota</taxon>
        <taxon>Viridiplantae</taxon>
        <taxon>Chlorophyta</taxon>
        <taxon>core chlorophytes</taxon>
        <taxon>Chlorophyceae</taxon>
        <taxon>CS clade</taxon>
        <taxon>Chlamydomonadales</taxon>
        <taxon>Haematococcaceae</taxon>
        <taxon>Haematococcus</taxon>
    </lineage>
</organism>
<feature type="region of interest" description="Disordered" evidence="1">
    <location>
        <begin position="62"/>
        <end position="105"/>
    </location>
</feature>
<name>A0A699ZPM4_HAELA</name>